<gene>
    <name evidence="2" type="ORF">S-CBP2_0045</name>
</gene>
<reference evidence="3" key="1">
    <citation type="submission" date="2012-12" db="EMBL/GenBank/DDBJ databases">
        <title>Genomics of marine cyanopodoviruses.</title>
        <authorList>
            <person name="Huang S."/>
            <person name="Chen F."/>
        </authorList>
    </citation>
    <scope>NUCLEOTIDE SEQUENCE [LARGE SCALE GENOMIC DNA]</scope>
</reference>
<feature type="domain" description="Peptidase C39-like" evidence="1">
    <location>
        <begin position="52"/>
        <end position="176"/>
    </location>
</feature>
<dbReference type="GeneID" id="22112071"/>
<accession>A0A096VL24</accession>
<dbReference type="Gene3D" id="3.90.70.10">
    <property type="entry name" value="Cysteine proteinases"/>
    <property type="match status" value="1"/>
</dbReference>
<dbReference type="RefSeq" id="YP_009103153.1">
    <property type="nucleotide sequence ID" value="NC_025455.1"/>
</dbReference>
<protein>
    <submittedName>
        <fullName evidence="2">Lysozyme</fullName>
    </submittedName>
</protein>
<organism evidence="2 3">
    <name type="scientific">Synechococcus phage S-CBP2</name>
    <dbReference type="NCBI Taxonomy" id="756277"/>
    <lineage>
        <taxon>Viruses</taxon>
        <taxon>Duplodnaviria</taxon>
        <taxon>Heunggongvirae</taxon>
        <taxon>Uroviricota</taxon>
        <taxon>Caudoviricetes</taxon>
        <taxon>Autographivirales</taxon>
        <taxon>Kembevirus</taxon>
        <taxon>Kembevirus SCBP2</taxon>
    </lineage>
</organism>
<dbReference type="Pfam" id="PF13529">
    <property type="entry name" value="Peptidase_C39_2"/>
    <property type="match status" value="1"/>
</dbReference>
<reference evidence="2 3" key="2">
    <citation type="journal article" date="2015" name="PLoS ONE">
        <title>Comparative Genomic and Phylogenomic Analyses Reveal a Conserved Core Genome Shared by Estuarine and Oceanic Cyanopodoviruses.</title>
        <authorList>
            <person name="Huang S."/>
            <person name="Zhang S."/>
            <person name="Jiao N."/>
            <person name="Chen F."/>
        </authorList>
    </citation>
    <scope>NUCLEOTIDE SEQUENCE [LARGE SCALE GENOMIC DNA]</scope>
</reference>
<proteinExistence type="predicted"/>
<dbReference type="KEGG" id="vg:22112071"/>
<evidence type="ECO:0000313" key="2">
    <source>
        <dbReference type="EMBL" id="AGK86751.1"/>
    </source>
</evidence>
<sequence length="220" mass="24307">MAFLVNAAKYYNAEPHQKAAWEELEARLDKDTLEWFKAAYRAAQRPLKKNPLDVPYFYQNDNKSGTGYRECFSSSCAMLAAFYGKVKTDDQYNLIRQHYGDTTDLGAQIGALTKLGLTPKFKSNGTAKDIERCIDSGTPVAVGWLHKGPVTKPSGGGHWSVVIGYTPTHFILHDPYGEAALVSGGHVNHSGGAAVQYSRKNWLPRWEVDGSATGWYLACN</sequence>
<name>A0A096VL24_9CAUD</name>
<evidence type="ECO:0000313" key="3">
    <source>
        <dbReference type="Proteomes" id="UP000030041"/>
    </source>
</evidence>
<evidence type="ECO:0000259" key="1">
    <source>
        <dbReference type="Pfam" id="PF13529"/>
    </source>
</evidence>
<dbReference type="EMBL" id="KC310806">
    <property type="protein sequence ID" value="AGK86751.1"/>
    <property type="molecule type" value="Genomic_DNA"/>
</dbReference>
<dbReference type="Proteomes" id="UP000030041">
    <property type="component" value="Segment"/>
</dbReference>
<keyword evidence="3" id="KW-1185">Reference proteome</keyword>
<dbReference type="InterPro" id="IPR039564">
    <property type="entry name" value="Peptidase_C39-like"/>
</dbReference>
<dbReference type="OrthoDB" id="13715at10239"/>